<evidence type="ECO:0000313" key="2">
    <source>
        <dbReference type="Proteomes" id="UP000053660"/>
    </source>
</evidence>
<dbReference type="EMBL" id="KN561223">
    <property type="protein sequence ID" value="KHJ86201.1"/>
    <property type="molecule type" value="Genomic_DNA"/>
</dbReference>
<name>A0A0B1SQQ0_OESDE</name>
<gene>
    <name evidence="1" type="ORF">OESDEN_14057</name>
</gene>
<proteinExistence type="predicted"/>
<evidence type="ECO:0000313" key="1">
    <source>
        <dbReference type="EMBL" id="KHJ86201.1"/>
    </source>
</evidence>
<dbReference type="AlphaFoldDB" id="A0A0B1SQQ0"/>
<sequence>MRPLYCEDCELCRCQTVLALYAYGWSCMAVLMKILCSPTQLRLAHRLMESAMQIPHTMVAPHIL</sequence>
<dbReference type="Proteomes" id="UP000053660">
    <property type="component" value="Unassembled WGS sequence"/>
</dbReference>
<keyword evidence="2" id="KW-1185">Reference proteome</keyword>
<organism evidence="1 2">
    <name type="scientific">Oesophagostomum dentatum</name>
    <name type="common">Nodular worm</name>
    <dbReference type="NCBI Taxonomy" id="61180"/>
    <lineage>
        <taxon>Eukaryota</taxon>
        <taxon>Metazoa</taxon>
        <taxon>Ecdysozoa</taxon>
        <taxon>Nematoda</taxon>
        <taxon>Chromadorea</taxon>
        <taxon>Rhabditida</taxon>
        <taxon>Rhabditina</taxon>
        <taxon>Rhabditomorpha</taxon>
        <taxon>Strongyloidea</taxon>
        <taxon>Strongylidae</taxon>
        <taxon>Oesophagostomum</taxon>
    </lineage>
</organism>
<accession>A0A0B1SQQ0</accession>
<reference evidence="1 2" key="1">
    <citation type="submission" date="2014-03" db="EMBL/GenBank/DDBJ databases">
        <title>Draft genome of the hookworm Oesophagostomum dentatum.</title>
        <authorList>
            <person name="Mitreva M."/>
        </authorList>
    </citation>
    <scope>NUCLEOTIDE SEQUENCE [LARGE SCALE GENOMIC DNA]</scope>
    <source>
        <strain evidence="1 2">OD-Hann</strain>
    </source>
</reference>
<protein>
    <submittedName>
        <fullName evidence="1">Uncharacterized protein</fullName>
    </submittedName>
</protein>